<comment type="caution">
    <text evidence="1">The sequence shown here is derived from an EMBL/GenBank/DDBJ whole genome shotgun (WGS) entry which is preliminary data.</text>
</comment>
<dbReference type="EMBL" id="BGZK01000800">
    <property type="protein sequence ID" value="GBP60976.1"/>
    <property type="molecule type" value="Genomic_DNA"/>
</dbReference>
<protein>
    <submittedName>
        <fullName evidence="1">Uncharacterized protein</fullName>
    </submittedName>
</protein>
<evidence type="ECO:0000313" key="2">
    <source>
        <dbReference type="Proteomes" id="UP000299102"/>
    </source>
</evidence>
<accession>A0A4C1XAY4</accession>
<evidence type="ECO:0000313" key="1">
    <source>
        <dbReference type="EMBL" id="GBP60976.1"/>
    </source>
</evidence>
<reference evidence="1 2" key="1">
    <citation type="journal article" date="2019" name="Commun. Biol.">
        <title>The bagworm genome reveals a unique fibroin gene that provides high tensile strength.</title>
        <authorList>
            <person name="Kono N."/>
            <person name="Nakamura H."/>
            <person name="Ohtoshi R."/>
            <person name="Tomita M."/>
            <person name="Numata K."/>
            <person name="Arakawa K."/>
        </authorList>
    </citation>
    <scope>NUCLEOTIDE SEQUENCE [LARGE SCALE GENOMIC DNA]</scope>
</reference>
<keyword evidence="2" id="KW-1185">Reference proteome</keyword>
<dbReference type="AlphaFoldDB" id="A0A4C1XAY4"/>
<sequence>MQMSVMYKAAGGGGGRGRALVRAFTNNESAVTEWTPRPVTRSVAPARRSGYFFAEDFTITNSDALRHVDARTACGTEGNTFGEKRRDILAEAVNEAERVPAVSAVDELLRLLARYGKVKKLILEKRQVEQSEIVRGAGSDKKCVIEIFHQHLGVGERSAALPLTNCLHIDFKGPLVGHLPQVSFLKRHLSAQPHLQQAGLGLPVVEGLAPPRT</sequence>
<organism evidence="1 2">
    <name type="scientific">Eumeta variegata</name>
    <name type="common">Bagworm moth</name>
    <name type="synonym">Eumeta japonica</name>
    <dbReference type="NCBI Taxonomy" id="151549"/>
    <lineage>
        <taxon>Eukaryota</taxon>
        <taxon>Metazoa</taxon>
        <taxon>Ecdysozoa</taxon>
        <taxon>Arthropoda</taxon>
        <taxon>Hexapoda</taxon>
        <taxon>Insecta</taxon>
        <taxon>Pterygota</taxon>
        <taxon>Neoptera</taxon>
        <taxon>Endopterygota</taxon>
        <taxon>Lepidoptera</taxon>
        <taxon>Glossata</taxon>
        <taxon>Ditrysia</taxon>
        <taxon>Tineoidea</taxon>
        <taxon>Psychidae</taxon>
        <taxon>Oiketicinae</taxon>
        <taxon>Eumeta</taxon>
    </lineage>
</organism>
<proteinExistence type="predicted"/>
<name>A0A4C1XAY4_EUMVA</name>
<gene>
    <name evidence="1" type="ORF">EVAR_51539_1</name>
</gene>
<dbReference type="Proteomes" id="UP000299102">
    <property type="component" value="Unassembled WGS sequence"/>
</dbReference>